<feature type="transmembrane region" description="Helical" evidence="2">
    <location>
        <begin position="42"/>
        <end position="60"/>
    </location>
</feature>
<keyword evidence="2" id="KW-0812">Transmembrane</keyword>
<evidence type="ECO:0000259" key="3">
    <source>
        <dbReference type="SMART" id="SM00858"/>
    </source>
</evidence>
<dbReference type="AlphaFoldDB" id="A0A4R8UIJ6"/>
<evidence type="ECO:0000256" key="2">
    <source>
        <dbReference type="SAM" id="Phobius"/>
    </source>
</evidence>
<proteinExistence type="predicted"/>
<gene>
    <name evidence="4" type="ORF">E3O23_04225</name>
</gene>
<evidence type="ECO:0000313" key="5">
    <source>
        <dbReference type="Proteomes" id="UP000297866"/>
    </source>
</evidence>
<sequence length="234" mass="23534">MARTAATKRDTPGSNTPGSGAREPGGRAPATRSSRFRFDPRFAIGLALVAASIGGVSAIVTNADRTTAVYTARVALAVGDRIDGSDLLTTQVRLGSAGNLYLTPGRLPADGMIVTRTIAAGELVPASAVGTRAGETVTNIVVELSGKPAAAIGPGSVVDVWSSRQTDRGVFGPPAVLVGHAAIVRLVEPVGFMASDGGMSVEILVPKAKVAAVLESVANGDAIAIVPVNTALGE</sequence>
<dbReference type="RefSeq" id="WP_134488478.1">
    <property type="nucleotide sequence ID" value="NZ_SOEZ01000023.1"/>
</dbReference>
<dbReference type="CDD" id="cd11614">
    <property type="entry name" value="SAF_CpaB_FlgA_like"/>
    <property type="match status" value="1"/>
</dbReference>
<reference evidence="4 5" key="1">
    <citation type="submission" date="2019-03" db="EMBL/GenBank/DDBJ databases">
        <title>Genomics of glacier-inhabiting Cryobacterium strains.</title>
        <authorList>
            <person name="Liu Q."/>
            <person name="Xin Y.-H."/>
        </authorList>
    </citation>
    <scope>NUCLEOTIDE SEQUENCE [LARGE SCALE GENOMIC DNA]</scope>
    <source>
        <strain evidence="4 5">Sr47</strain>
    </source>
</reference>
<keyword evidence="2" id="KW-0472">Membrane</keyword>
<accession>A0A4R8UIJ6</accession>
<dbReference type="OrthoDB" id="5083100at2"/>
<dbReference type="Proteomes" id="UP000297866">
    <property type="component" value="Unassembled WGS sequence"/>
</dbReference>
<keyword evidence="5" id="KW-1185">Reference proteome</keyword>
<comment type="caution">
    <text evidence="4">The sequence shown here is derived from an EMBL/GenBank/DDBJ whole genome shotgun (WGS) entry which is preliminary data.</text>
</comment>
<dbReference type="InterPro" id="IPR013974">
    <property type="entry name" value="SAF"/>
</dbReference>
<protein>
    <recommendedName>
        <fullName evidence="3">SAF domain-containing protein</fullName>
    </recommendedName>
</protein>
<keyword evidence="2" id="KW-1133">Transmembrane helix</keyword>
<evidence type="ECO:0000313" key="4">
    <source>
        <dbReference type="EMBL" id="TFB53905.1"/>
    </source>
</evidence>
<evidence type="ECO:0000256" key="1">
    <source>
        <dbReference type="SAM" id="MobiDB-lite"/>
    </source>
</evidence>
<name>A0A4R8UIJ6_9MICO</name>
<dbReference type="SMART" id="SM00858">
    <property type="entry name" value="SAF"/>
    <property type="match status" value="1"/>
</dbReference>
<organism evidence="4 5">
    <name type="scientific">Cryobacterium tagatosivorans</name>
    <dbReference type="NCBI Taxonomy" id="1259199"/>
    <lineage>
        <taxon>Bacteria</taxon>
        <taxon>Bacillati</taxon>
        <taxon>Actinomycetota</taxon>
        <taxon>Actinomycetes</taxon>
        <taxon>Micrococcales</taxon>
        <taxon>Microbacteriaceae</taxon>
        <taxon>Cryobacterium</taxon>
    </lineage>
</organism>
<dbReference type="EMBL" id="SOEZ01000023">
    <property type="protein sequence ID" value="TFB53905.1"/>
    <property type="molecule type" value="Genomic_DNA"/>
</dbReference>
<feature type="region of interest" description="Disordered" evidence="1">
    <location>
        <begin position="1"/>
        <end position="34"/>
    </location>
</feature>
<feature type="domain" description="SAF" evidence="3">
    <location>
        <begin position="67"/>
        <end position="130"/>
    </location>
</feature>